<dbReference type="GO" id="GO:0007508">
    <property type="term" value="P:larval heart development"/>
    <property type="evidence" value="ECO:0007669"/>
    <property type="project" value="TreeGrafter"/>
</dbReference>
<organism evidence="1 2">
    <name type="scientific">Hirundo rustica rustica</name>
    <dbReference type="NCBI Taxonomy" id="333673"/>
    <lineage>
        <taxon>Eukaryota</taxon>
        <taxon>Metazoa</taxon>
        <taxon>Chordata</taxon>
        <taxon>Craniata</taxon>
        <taxon>Vertebrata</taxon>
        <taxon>Euteleostomi</taxon>
        <taxon>Archelosauria</taxon>
        <taxon>Archosauria</taxon>
        <taxon>Dinosauria</taxon>
        <taxon>Saurischia</taxon>
        <taxon>Theropoda</taxon>
        <taxon>Coelurosauria</taxon>
        <taxon>Aves</taxon>
        <taxon>Neognathae</taxon>
        <taxon>Neoaves</taxon>
        <taxon>Telluraves</taxon>
        <taxon>Australaves</taxon>
        <taxon>Passeriformes</taxon>
        <taxon>Sylvioidea</taxon>
        <taxon>Hirundinidae</taxon>
        <taxon>Hirundo</taxon>
    </lineage>
</organism>
<proteinExistence type="predicted"/>
<protein>
    <recommendedName>
        <fullName evidence="3">Reverse transcriptase domain-containing protein</fullName>
    </recommendedName>
</protein>
<evidence type="ECO:0000313" key="1">
    <source>
        <dbReference type="EMBL" id="RMC09913.1"/>
    </source>
</evidence>
<dbReference type="GO" id="GO:0061343">
    <property type="term" value="P:cell adhesion involved in heart morphogenesis"/>
    <property type="evidence" value="ECO:0007669"/>
    <property type="project" value="TreeGrafter"/>
</dbReference>
<dbReference type="STRING" id="333673.A0A3M0K9Q1"/>
<keyword evidence="2" id="KW-1185">Reference proteome</keyword>
<dbReference type="EMBL" id="QRBI01000112">
    <property type="protein sequence ID" value="RMC09913.1"/>
    <property type="molecule type" value="Genomic_DNA"/>
</dbReference>
<dbReference type="PANTHER" id="PTHR33395">
    <property type="entry name" value="TRANSCRIPTASE, PUTATIVE-RELATED-RELATED"/>
    <property type="match status" value="1"/>
</dbReference>
<dbReference type="PANTHER" id="PTHR33395:SF22">
    <property type="entry name" value="REVERSE TRANSCRIPTASE DOMAIN-CONTAINING PROTEIN"/>
    <property type="match status" value="1"/>
</dbReference>
<evidence type="ECO:0008006" key="3">
    <source>
        <dbReference type="Google" id="ProtNLM"/>
    </source>
</evidence>
<dbReference type="OrthoDB" id="9218817at2759"/>
<dbReference type="Proteomes" id="UP000269221">
    <property type="component" value="Unassembled WGS sequence"/>
</dbReference>
<gene>
    <name evidence="1" type="ORF">DUI87_12700</name>
</gene>
<dbReference type="AlphaFoldDB" id="A0A3M0K9Q1"/>
<accession>A0A3M0K9Q1</accession>
<sequence>MGPDETLLCGLKELADELAKPLIVIFENFWQSGEVPTDRKRGNTIPIFTKREKENLKNYVSVSLTSMPNKIIVQILLKTVLRKMENTEVIGDSQHGFTKGKRD</sequence>
<name>A0A3M0K9Q1_HIRRU</name>
<comment type="caution">
    <text evidence="1">The sequence shown here is derived from an EMBL/GenBank/DDBJ whole genome shotgun (WGS) entry which is preliminary data.</text>
</comment>
<reference evidence="1 2" key="1">
    <citation type="submission" date="2018-07" db="EMBL/GenBank/DDBJ databases">
        <title>A high quality draft genome assembly of the barn swallow (H. rustica rustica).</title>
        <authorList>
            <person name="Formenti G."/>
            <person name="Chiara M."/>
            <person name="Poveda L."/>
            <person name="Francoijs K.-J."/>
            <person name="Bonisoli-Alquati A."/>
            <person name="Canova L."/>
            <person name="Gianfranceschi L."/>
            <person name="Horner D.S."/>
            <person name="Saino N."/>
        </authorList>
    </citation>
    <scope>NUCLEOTIDE SEQUENCE [LARGE SCALE GENOMIC DNA]</scope>
    <source>
        <strain evidence="1">Chelidonia</strain>
        <tissue evidence="1">Blood</tissue>
    </source>
</reference>
<dbReference type="GO" id="GO:0031012">
    <property type="term" value="C:extracellular matrix"/>
    <property type="evidence" value="ECO:0007669"/>
    <property type="project" value="TreeGrafter"/>
</dbReference>
<evidence type="ECO:0000313" key="2">
    <source>
        <dbReference type="Proteomes" id="UP000269221"/>
    </source>
</evidence>